<dbReference type="Proteomes" id="UP000070394">
    <property type="component" value="Unassembled WGS sequence"/>
</dbReference>
<proteinExistence type="predicted"/>
<evidence type="ECO:0000259" key="1">
    <source>
        <dbReference type="Pfam" id="PF00534"/>
    </source>
</evidence>
<feature type="domain" description="Glycosyl transferase family 1" evidence="1">
    <location>
        <begin position="184"/>
        <end position="337"/>
    </location>
</feature>
<dbReference type="Pfam" id="PF00534">
    <property type="entry name" value="Glycos_transf_1"/>
    <property type="match status" value="1"/>
</dbReference>
<name>A0A133ZX60_9FIRM</name>
<dbReference type="PATRIC" id="fig|467210.3.peg.795"/>
<dbReference type="CDD" id="cd03820">
    <property type="entry name" value="GT4_AmsD-like"/>
    <property type="match status" value="1"/>
</dbReference>
<dbReference type="OrthoDB" id="9807097at2"/>
<keyword evidence="3" id="KW-1185">Reference proteome</keyword>
<dbReference type="SUPFAM" id="SSF53756">
    <property type="entry name" value="UDP-Glycosyltransferase/glycogen phosphorylase"/>
    <property type="match status" value="1"/>
</dbReference>
<dbReference type="EMBL" id="LSDA01000020">
    <property type="protein sequence ID" value="KXB60023.1"/>
    <property type="molecule type" value="Genomic_DNA"/>
</dbReference>
<comment type="caution">
    <text evidence="2">The sequence shown here is derived from an EMBL/GenBank/DDBJ whole genome shotgun (WGS) entry which is preliminary data.</text>
</comment>
<organism evidence="2 3">
    <name type="scientific">Lachnoanaerobaculum saburreum</name>
    <dbReference type="NCBI Taxonomy" id="467210"/>
    <lineage>
        <taxon>Bacteria</taxon>
        <taxon>Bacillati</taxon>
        <taxon>Bacillota</taxon>
        <taxon>Clostridia</taxon>
        <taxon>Lachnospirales</taxon>
        <taxon>Lachnospiraceae</taxon>
        <taxon>Lachnoanaerobaculum</taxon>
    </lineage>
</organism>
<keyword evidence="2" id="KW-0808">Transferase</keyword>
<dbReference type="GO" id="GO:0016757">
    <property type="term" value="F:glycosyltransferase activity"/>
    <property type="evidence" value="ECO:0007669"/>
    <property type="project" value="InterPro"/>
</dbReference>
<gene>
    <name evidence="2" type="ORF">HMPREF1866_00806</name>
</gene>
<dbReference type="RefSeq" id="WP_060930709.1">
    <property type="nucleotide sequence ID" value="NZ_KQ959781.1"/>
</dbReference>
<evidence type="ECO:0000313" key="2">
    <source>
        <dbReference type="EMBL" id="KXB60023.1"/>
    </source>
</evidence>
<protein>
    <submittedName>
        <fullName evidence="2">Glycosyltransferase, group 1 family protein</fullName>
    </submittedName>
</protein>
<evidence type="ECO:0000313" key="3">
    <source>
        <dbReference type="Proteomes" id="UP000070394"/>
    </source>
</evidence>
<dbReference type="InterPro" id="IPR001296">
    <property type="entry name" value="Glyco_trans_1"/>
</dbReference>
<dbReference type="STRING" id="467210.HMPREF1866_00806"/>
<dbReference type="PANTHER" id="PTHR12526">
    <property type="entry name" value="GLYCOSYLTRANSFERASE"/>
    <property type="match status" value="1"/>
</dbReference>
<sequence length="361" mass="41819">MKIVYFIRDISDCGGIQQTTCHIINSLMDACREYDISIVSLYNKNHKSFFELNSKVKNYVLFERVVDTRIQYFQIKSRLNSLLLKISPNIIVVQGIAYSNYITKKIWSLYKVIVCEHGHYYMGGRFGLHWFGKKIALKNAGAVVTLTSLDKYNYDANNRKGIIIKTIYNPCVLKNDCCIQYNINSKTIVSCGSLDKLKRFDHIILSAEKVLKKHPDWCFNIYGDGPERLHLEELISEHKLENKVFIKGYENNKDIIYGDKSFFIMTSLFEGFGMVLLEATQYKLPLISYDINYGPKEIIENGVNGYLVESGNIDLLSEKISEFIDNADKRRIMSNMAYISLNRFDERNITNQWIELFEALA</sequence>
<accession>A0A133ZX60</accession>
<reference evidence="3" key="1">
    <citation type="submission" date="2016-01" db="EMBL/GenBank/DDBJ databases">
        <authorList>
            <person name="Mitreva M."/>
            <person name="Pepin K.H."/>
            <person name="Mihindukulasuriya K.A."/>
            <person name="Fulton R."/>
            <person name="Fronick C."/>
            <person name="O'Laughlin M."/>
            <person name="Miner T."/>
            <person name="Herter B."/>
            <person name="Rosa B.A."/>
            <person name="Cordes M."/>
            <person name="Tomlinson C."/>
            <person name="Wollam A."/>
            <person name="Palsikar V.B."/>
            <person name="Mardis E.R."/>
            <person name="Wilson R.K."/>
        </authorList>
    </citation>
    <scope>NUCLEOTIDE SEQUENCE [LARGE SCALE GENOMIC DNA]</scope>
    <source>
        <strain evidence="3">DNF00896</strain>
    </source>
</reference>
<dbReference type="AlphaFoldDB" id="A0A133ZX60"/>
<dbReference type="PANTHER" id="PTHR12526:SF630">
    <property type="entry name" value="GLYCOSYLTRANSFERASE"/>
    <property type="match status" value="1"/>
</dbReference>
<dbReference type="Gene3D" id="3.40.50.2000">
    <property type="entry name" value="Glycogen Phosphorylase B"/>
    <property type="match status" value="2"/>
</dbReference>